<dbReference type="Pfam" id="PF23622">
    <property type="entry name" value="LRR_At1g61320_AtMIF1"/>
    <property type="match status" value="1"/>
</dbReference>
<gene>
    <name evidence="3" type="ORF">TorRG33x02_261580</name>
</gene>
<feature type="transmembrane region" description="Helical" evidence="1">
    <location>
        <begin position="387"/>
        <end position="405"/>
    </location>
</feature>
<dbReference type="Gene3D" id="3.80.10.10">
    <property type="entry name" value="Ribonuclease Inhibitor"/>
    <property type="match status" value="1"/>
</dbReference>
<dbReference type="InterPro" id="IPR036047">
    <property type="entry name" value="F-box-like_dom_sf"/>
</dbReference>
<dbReference type="FunCoup" id="A0A2P5D630">
    <property type="interactions" value="1660"/>
</dbReference>
<dbReference type="Proteomes" id="UP000237000">
    <property type="component" value="Unassembled WGS sequence"/>
</dbReference>
<comment type="caution">
    <text evidence="3">The sequence shown here is derived from an EMBL/GenBank/DDBJ whole genome shotgun (WGS) entry which is preliminary data.</text>
</comment>
<dbReference type="OrthoDB" id="1194597at2759"/>
<name>A0A2P5D630_TREOI</name>
<dbReference type="PANTHER" id="PTHR31900:SF32">
    <property type="entry name" value="F-BOX_RNI_FBD-LIKE DOMAIN PROTEIN"/>
    <property type="match status" value="1"/>
</dbReference>
<dbReference type="CDD" id="cd22160">
    <property type="entry name" value="F-box_AtFBL13-like"/>
    <property type="match status" value="1"/>
</dbReference>
<organism evidence="3 4">
    <name type="scientific">Trema orientale</name>
    <name type="common">Charcoal tree</name>
    <name type="synonym">Celtis orientalis</name>
    <dbReference type="NCBI Taxonomy" id="63057"/>
    <lineage>
        <taxon>Eukaryota</taxon>
        <taxon>Viridiplantae</taxon>
        <taxon>Streptophyta</taxon>
        <taxon>Embryophyta</taxon>
        <taxon>Tracheophyta</taxon>
        <taxon>Spermatophyta</taxon>
        <taxon>Magnoliopsida</taxon>
        <taxon>eudicotyledons</taxon>
        <taxon>Gunneridae</taxon>
        <taxon>Pentapetalae</taxon>
        <taxon>rosids</taxon>
        <taxon>fabids</taxon>
        <taxon>Rosales</taxon>
        <taxon>Cannabaceae</taxon>
        <taxon>Trema</taxon>
    </lineage>
</organism>
<dbReference type="Pfam" id="PF00646">
    <property type="entry name" value="F-box"/>
    <property type="match status" value="1"/>
</dbReference>
<dbReference type="EMBL" id="JXTC01000293">
    <property type="protein sequence ID" value="PON68678.1"/>
    <property type="molecule type" value="Genomic_DNA"/>
</dbReference>
<keyword evidence="4" id="KW-1185">Reference proteome</keyword>
<dbReference type="STRING" id="63057.A0A2P5D630"/>
<dbReference type="InterPro" id="IPR001810">
    <property type="entry name" value="F-box_dom"/>
</dbReference>
<keyword evidence="1" id="KW-1133">Transmembrane helix</keyword>
<dbReference type="SMART" id="SM00256">
    <property type="entry name" value="FBOX"/>
    <property type="match status" value="1"/>
</dbReference>
<accession>A0A2P5D630</accession>
<evidence type="ECO:0000256" key="1">
    <source>
        <dbReference type="SAM" id="Phobius"/>
    </source>
</evidence>
<reference evidence="4" key="1">
    <citation type="submission" date="2016-06" db="EMBL/GenBank/DDBJ databases">
        <title>Parallel loss of symbiosis genes in relatives of nitrogen-fixing non-legume Parasponia.</title>
        <authorList>
            <person name="Van Velzen R."/>
            <person name="Holmer R."/>
            <person name="Bu F."/>
            <person name="Rutten L."/>
            <person name="Van Zeijl A."/>
            <person name="Liu W."/>
            <person name="Santuari L."/>
            <person name="Cao Q."/>
            <person name="Sharma T."/>
            <person name="Shen D."/>
            <person name="Roswanjaya Y."/>
            <person name="Wardhani T."/>
            <person name="Kalhor M.S."/>
            <person name="Jansen J."/>
            <person name="Van den Hoogen J."/>
            <person name="Gungor B."/>
            <person name="Hartog M."/>
            <person name="Hontelez J."/>
            <person name="Verver J."/>
            <person name="Yang W.-C."/>
            <person name="Schijlen E."/>
            <person name="Repin R."/>
            <person name="Schilthuizen M."/>
            <person name="Schranz E."/>
            <person name="Heidstra R."/>
            <person name="Miyata K."/>
            <person name="Fedorova E."/>
            <person name="Kohlen W."/>
            <person name="Bisseling T."/>
            <person name="Smit S."/>
            <person name="Geurts R."/>
        </authorList>
    </citation>
    <scope>NUCLEOTIDE SEQUENCE [LARGE SCALE GENOMIC DNA]</scope>
    <source>
        <strain evidence="4">cv. RG33-2</strain>
    </source>
</reference>
<dbReference type="SUPFAM" id="SSF52047">
    <property type="entry name" value="RNI-like"/>
    <property type="match status" value="1"/>
</dbReference>
<dbReference type="Gene3D" id="1.20.1280.50">
    <property type="match status" value="1"/>
</dbReference>
<proteinExistence type="predicted"/>
<dbReference type="InterPro" id="IPR032675">
    <property type="entry name" value="LRR_dom_sf"/>
</dbReference>
<feature type="domain" description="F-box" evidence="2">
    <location>
        <begin position="23"/>
        <end position="59"/>
    </location>
</feature>
<sequence length="442" mass="50605">MATKRVNRTFGRKKDGVPNIMAVDRISKLPDPVIHHILSFVPTLYAVRMSILSRRWRRVWYSIPALHFCDSDNMGYPVFGGQQKKAFYKFVEECVKHRQICTRYITDSVITRFKLDIEHYGDNAPIDKWFTSAVLRNVEHLNLSIKAEDFVGFYRLPEAVLNARSLTVLKLSGLRLGNPCLVSLPSLLSLSLMQVELFDEPLRNLMLGCPALEKFCLKDCFCLPKLQISSSTLKFLEIIDEDLFETIEVVAINLQSFIYDGDSNDINLSACKAIRSLSLDSPLNSKSLEDLICGLPLLESLTSDLHFELTLKHIRICGQHLKSIRLDIDDCGQENPEVTIEAPNLISFYYRGDIMCGISMNAPDNLLDVQIVIEEGYSSGQKYDRDWYINLIMFLSNFIFSWKTTVSLHVNSEEVCILYASFVDLVYLQIIIARLIYLHIYK</sequence>
<dbReference type="SUPFAM" id="SSF81383">
    <property type="entry name" value="F-box domain"/>
    <property type="match status" value="1"/>
</dbReference>
<dbReference type="AlphaFoldDB" id="A0A2P5D630"/>
<keyword evidence="1" id="KW-0812">Transmembrane</keyword>
<dbReference type="InParanoid" id="A0A2P5D630"/>
<protein>
    <submittedName>
        <fullName evidence="3">F-box domain containing protein</fullName>
    </submittedName>
</protein>
<dbReference type="PANTHER" id="PTHR31900">
    <property type="entry name" value="F-BOX/RNI SUPERFAMILY PROTEIN-RELATED"/>
    <property type="match status" value="1"/>
</dbReference>
<dbReference type="InterPro" id="IPR053781">
    <property type="entry name" value="F-box_AtFBL13-like"/>
</dbReference>
<dbReference type="InterPro" id="IPR055357">
    <property type="entry name" value="LRR_At1g61320_AtMIF1"/>
</dbReference>
<evidence type="ECO:0000313" key="3">
    <source>
        <dbReference type="EMBL" id="PON68678.1"/>
    </source>
</evidence>
<dbReference type="InterPro" id="IPR050232">
    <property type="entry name" value="FBL13/AtMIF1-like"/>
</dbReference>
<evidence type="ECO:0000313" key="4">
    <source>
        <dbReference type="Proteomes" id="UP000237000"/>
    </source>
</evidence>
<dbReference type="PROSITE" id="PS50181">
    <property type="entry name" value="FBOX"/>
    <property type="match status" value="1"/>
</dbReference>
<keyword evidence="1" id="KW-0472">Membrane</keyword>
<feature type="transmembrane region" description="Helical" evidence="1">
    <location>
        <begin position="417"/>
        <end position="437"/>
    </location>
</feature>
<evidence type="ECO:0000259" key="2">
    <source>
        <dbReference type="PROSITE" id="PS50181"/>
    </source>
</evidence>